<feature type="compositionally biased region" description="Pro residues" evidence="5">
    <location>
        <begin position="49"/>
        <end position="62"/>
    </location>
</feature>
<evidence type="ECO:0000313" key="8">
    <source>
        <dbReference type="Proteomes" id="UP000623129"/>
    </source>
</evidence>
<accession>A0A833VIL3</accession>
<comment type="caution">
    <text evidence="7">The sequence shown here is derived from an EMBL/GenBank/DDBJ whole genome shotgun (WGS) entry which is preliminary data.</text>
</comment>
<evidence type="ECO:0000256" key="5">
    <source>
        <dbReference type="SAM" id="MobiDB-lite"/>
    </source>
</evidence>
<dbReference type="PANTHER" id="PTHR33044">
    <property type="entry name" value="BIFUNCTIONAL INHIBITOR/LIPID-TRANSFER PROTEIN/SEED STORAGE 2S ALBUMIN SUPERFAMILY PROTEIN-RELATED"/>
    <property type="match status" value="1"/>
</dbReference>
<feature type="domain" description="Bifunctional inhibitor/plant lipid transfer protein/seed storage helical" evidence="6">
    <location>
        <begin position="68"/>
        <end position="144"/>
    </location>
</feature>
<dbReference type="Pfam" id="PF14368">
    <property type="entry name" value="LTP_2"/>
    <property type="match status" value="1"/>
</dbReference>
<dbReference type="OrthoDB" id="695867at2759"/>
<evidence type="ECO:0000256" key="4">
    <source>
        <dbReference type="ARBA" id="ARBA00023180"/>
    </source>
</evidence>
<feature type="compositionally biased region" description="Low complexity" evidence="5">
    <location>
        <begin position="150"/>
        <end position="184"/>
    </location>
</feature>
<dbReference type="Proteomes" id="UP000623129">
    <property type="component" value="Unassembled WGS sequence"/>
</dbReference>
<dbReference type="SUPFAM" id="SSF47699">
    <property type="entry name" value="Bifunctional inhibitor/lipid-transfer protein/seed storage 2S albumin"/>
    <property type="match status" value="1"/>
</dbReference>
<evidence type="ECO:0000256" key="2">
    <source>
        <dbReference type="ARBA" id="ARBA00022729"/>
    </source>
</evidence>
<dbReference type="CDD" id="cd00010">
    <property type="entry name" value="AAI_LTSS"/>
    <property type="match status" value="1"/>
</dbReference>
<gene>
    <name evidence="7" type="ORF">FCM35_KLT10255</name>
</gene>
<evidence type="ECO:0000256" key="1">
    <source>
        <dbReference type="ARBA" id="ARBA00009748"/>
    </source>
</evidence>
<evidence type="ECO:0000313" key="7">
    <source>
        <dbReference type="EMBL" id="KAF3325184.1"/>
    </source>
</evidence>
<organism evidence="7 8">
    <name type="scientific">Carex littledalei</name>
    <dbReference type="NCBI Taxonomy" id="544730"/>
    <lineage>
        <taxon>Eukaryota</taxon>
        <taxon>Viridiplantae</taxon>
        <taxon>Streptophyta</taxon>
        <taxon>Embryophyta</taxon>
        <taxon>Tracheophyta</taxon>
        <taxon>Spermatophyta</taxon>
        <taxon>Magnoliopsida</taxon>
        <taxon>Liliopsida</taxon>
        <taxon>Poales</taxon>
        <taxon>Cyperaceae</taxon>
        <taxon>Cyperoideae</taxon>
        <taxon>Cariceae</taxon>
        <taxon>Carex</taxon>
        <taxon>Carex subgen. Euthyceras</taxon>
    </lineage>
</organism>
<dbReference type="InterPro" id="IPR043325">
    <property type="entry name" value="LTSS"/>
</dbReference>
<proteinExistence type="inferred from homology"/>
<dbReference type="SMART" id="SM00499">
    <property type="entry name" value="AAI"/>
    <property type="match status" value="1"/>
</dbReference>
<keyword evidence="8" id="KW-1185">Reference proteome</keyword>
<evidence type="ECO:0000259" key="6">
    <source>
        <dbReference type="SMART" id="SM00499"/>
    </source>
</evidence>
<dbReference type="InterPro" id="IPR036312">
    <property type="entry name" value="Bifun_inhib/LTP/seed_sf"/>
</dbReference>
<keyword evidence="4" id="KW-0325">Glycoprotein</keyword>
<dbReference type="Gene3D" id="1.10.110.10">
    <property type="entry name" value="Plant lipid-transfer and hydrophobic proteins"/>
    <property type="match status" value="1"/>
</dbReference>
<evidence type="ECO:0000256" key="3">
    <source>
        <dbReference type="ARBA" id="ARBA00023157"/>
    </source>
</evidence>
<dbReference type="InterPro" id="IPR016140">
    <property type="entry name" value="Bifunc_inhib/LTP/seed_store"/>
</dbReference>
<keyword evidence="2" id="KW-0732">Signal</keyword>
<reference evidence="7" key="1">
    <citation type="submission" date="2020-01" db="EMBL/GenBank/DDBJ databases">
        <title>Genome sequence of Kobresia littledalei, the first chromosome-level genome in the family Cyperaceae.</title>
        <authorList>
            <person name="Qu G."/>
        </authorList>
    </citation>
    <scope>NUCLEOTIDE SEQUENCE</scope>
    <source>
        <strain evidence="7">C.B.Clarke</strain>
        <tissue evidence="7">Leaf</tissue>
    </source>
</reference>
<feature type="region of interest" description="Disordered" evidence="5">
    <location>
        <begin position="49"/>
        <end position="68"/>
    </location>
</feature>
<feature type="region of interest" description="Disordered" evidence="5">
    <location>
        <begin position="146"/>
        <end position="186"/>
    </location>
</feature>
<dbReference type="AlphaFoldDB" id="A0A833VIL3"/>
<dbReference type="EMBL" id="SWLB01000020">
    <property type="protein sequence ID" value="KAF3325184.1"/>
    <property type="molecule type" value="Genomic_DNA"/>
</dbReference>
<name>A0A833VIL3_9POAL</name>
<sequence>MAMFCALSSAQVALPPLGQLPPPMNQTPPVQLPPVGQLPPPVQLPPVGQLPPPTNQTPPVQTPPVQTCNPSSAVTSLAPCVGYLIGNTSAPSTGCCDLVSSLLTSQTPCLCSMLKSGLGPLGFVFNQTQAMTLPSICNMPTNPCTDASGPTAEPATPSVPTAATPVTAQTPSTAVTPPVSTVPSGTGVKAVPTTVSAGTRSATDLAPALLIVLSVASYLSNIRGF</sequence>
<protein>
    <submittedName>
        <fullName evidence="7">Bifunctional inhibitor/lipid-transfer protein/seed storage 2S albumin superfamily protein</fullName>
    </submittedName>
</protein>
<keyword evidence="3" id="KW-1015">Disulfide bond</keyword>
<comment type="similarity">
    <text evidence="1">Belongs to the plant LTP family.</text>
</comment>